<organism evidence="1 2">
    <name type="scientific">Mesorhizobium prunaredense</name>
    <dbReference type="NCBI Taxonomy" id="1631249"/>
    <lineage>
        <taxon>Bacteria</taxon>
        <taxon>Pseudomonadati</taxon>
        <taxon>Pseudomonadota</taxon>
        <taxon>Alphaproteobacteria</taxon>
        <taxon>Hyphomicrobiales</taxon>
        <taxon>Phyllobacteriaceae</taxon>
        <taxon>Mesorhizobium</taxon>
    </lineage>
</organism>
<evidence type="ECO:0000313" key="2">
    <source>
        <dbReference type="Proteomes" id="UP000188388"/>
    </source>
</evidence>
<name>A0A1R3V4B0_9HYPH</name>
<gene>
    <name evidence="1" type="ORF">BQ8794_180051</name>
</gene>
<dbReference type="AlphaFoldDB" id="A0A1R3V4B0"/>
<dbReference type="STRING" id="1631249.BQ8794_180051"/>
<protein>
    <submittedName>
        <fullName evidence="1">Uncharacterized protein</fullName>
    </submittedName>
</protein>
<accession>A0A1R3V4B0</accession>
<sequence>MTFSLRSLISRLFGRPPDLAIPAGLWRELLQGLRLRGGNYRESGAFLLGPKSDFRKITSIVFYDEIDPAAFDTGIIEIDGGAMADLWRICRERDAAVMADVHTHPYGAGQSETDRIHPMIAEPGHLAMIVPRFAAEPIRLEEIGLYRYLGHFRWALLRSSLLRPTLRIEGTVHG</sequence>
<dbReference type="SUPFAM" id="SSF102712">
    <property type="entry name" value="JAB1/MPN domain"/>
    <property type="match status" value="1"/>
</dbReference>
<reference evidence="2" key="1">
    <citation type="submission" date="2017-01" db="EMBL/GenBank/DDBJ databases">
        <authorList>
            <person name="Brunel B."/>
        </authorList>
    </citation>
    <scope>NUCLEOTIDE SEQUENCE [LARGE SCALE GENOMIC DNA]</scope>
</reference>
<dbReference type="EMBL" id="FTPD01000010">
    <property type="protein sequence ID" value="SIT54707.1"/>
    <property type="molecule type" value="Genomic_DNA"/>
</dbReference>
<dbReference type="RefSeq" id="WP_077376155.1">
    <property type="nucleotide sequence ID" value="NZ_FTPD01000010.1"/>
</dbReference>
<proteinExistence type="predicted"/>
<evidence type="ECO:0000313" key="1">
    <source>
        <dbReference type="EMBL" id="SIT54707.1"/>
    </source>
</evidence>
<keyword evidence="2" id="KW-1185">Reference proteome</keyword>
<dbReference type="Proteomes" id="UP000188388">
    <property type="component" value="Unassembled WGS sequence"/>
</dbReference>